<comment type="caution">
    <text evidence="1">The sequence shown here is derived from an EMBL/GenBank/DDBJ whole genome shotgun (WGS) entry which is preliminary data.</text>
</comment>
<organism evidence="1 2">
    <name type="scientific">Sphagnurus paluster</name>
    <dbReference type="NCBI Taxonomy" id="117069"/>
    <lineage>
        <taxon>Eukaryota</taxon>
        <taxon>Fungi</taxon>
        <taxon>Dikarya</taxon>
        <taxon>Basidiomycota</taxon>
        <taxon>Agaricomycotina</taxon>
        <taxon>Agaricomycetes</taxon>
        <taxon>Agaricomycetidae</taxon>
        <taxon>Agaricales</taxon>
        <taxon>Tricholomatineae</taxon>
        <taxon>Lyophyllaceae</taxon>
        <taxon>Sphagnurus</taxon>
    </lineage>
</organism>
<keyword evidence="2" id="KW-1185">Reference proteome</keyword>
<name>A0A9P7KJI9_9AGAR</name>
<protein>
    <submittedName>
        <fullName evidence="1">Uncharacterized protein</fullName>
    </submittedName>
</protein>
<evidence type="ECO:0000313" key="1">
    <source>
        <dbReference type="EMBL" id="KAG5650775.1"/>
    </source>
</evidence>
<reference evidence="1" key="2">
    <citation type="submission" date="2021-10" db="EMBL/GenBank/DDBJ databases">
        <title>Phylogenomics reveals ancestral predisposition of the termite-cultivated fungus Termitomyces towards a domesticated lifestyle.</title>
        <authorList>
            <person name="Auxier B."/>
            <person name="Grum-Grzhimaylo A."/>
            <person name="Cardenas M.E."/>
            <person name="Lodge J.D."/>
            <person name="Laessoe T."/>
            <person name="Pedersen O."/>
            <person name="Smith M.E."/>
            <person name="Kuyper T.W."/>
            <person name="Franco-Molano E.A."/>
            <person name="Baroni T.J."/>
            <person name="Aanen D.K."/>
        </authorList>
    </citation>
    <scope>NUCLEOTIDE SEQUENCE</scope>
    <source>
        <strain evidence="1">D49</strain>
    </source>
</reference>
<dbReference type="AlphaFoldDB" id="A0A9P7KJI9"/>
<proteinExistence type="predicted"/>
<accession>A0A9P7KJI9</accession>
<sequence>MSVHFDKLTPEAVLATLIQFLSGILRISTKYNIITLREKCIMVLRTKFLSSLSACDRLLSSGYKYVASTTNIAHDALLDDSVLSWHDKALCLAGKNQLWEMQKSVTHKFTFKFSRAPTCASCRIPPSMAITWQRAEQLRGSPHPLMHFDGLDSLQLCVRCLDHVKTQYQKGREKVWKALPMFRLHQQNYTSFVFDFERILI</sequence>
<dbReference type="EMBL" id="JABCKI010000367">
    <property type="protein sequence ID" value="KAG5650775.1"/>
    <property type="molecule type" value="Genomic_DNA"/>
</dbReference>
<evidence type="ECO:0000313" key="2">
    <source>
        <dbReference type="Proteomes" id="UP000717328"/>
    </source>
</evidence>
<dbReference type="Proteomes" id="UP000717328">
    <property type="component" value="Unassembled WGS sequence"/>
</dbReference>
<dbReference type="OrthoDB" id="3218112at2759"/>
<reference evidence="1" key="1">
    <citation type="submission" date="2021-02" db="EMBL/GenBank/DDBJ databases">
        <authorList>
            <person name="Nieuwenhuis M."/>
            <person name="Van De Peppel L.J.J."/>
        </authorList>
    </citation>
    <scope>NUCLEOTIDE SEQUENCE</scope>
    <source>
        <strain evidence="1">D49</strain>
    </source>
</reference>
<gene>
    <name evidence="1" type="ORF">H0H81_011089</name>
</gene>